<evidence type="ECO:0000313" key="6">
    <source>
        <dbReference type="Proteomes" id="UP001288320"/>
    </source>
</evidence>
<feature type="chain" id="PRO_5043790871" evidence="3">
    <location>
        <begin position="24"/>
        <end position="298"/>
    </location>
</feature>
<dbReference type="Pfam" id="PF01476">
    <property type="entry name" value="LysM"/>
    <property type="match status" value="1"/>
</dbReference>
<dbReference type="RefSeq" id="WP_320753010.1">
    <property type="nucleotide sequence ID" value="NZ_JAWNFV010000003.1"/>
</dbReference>
<dbReference type="EMBL" id="JAWNFV010000003">
    <property type="protein sequence ID" value="MDY5140109.1"/>
    <property type="molecule type" value="Genomic_DNA"/>
</dbReference>
<dbReference type="CDD" id="cd00118">
    <property type="entry name" value="LysM"/>
    <property type="match status" value="1"/>
</dbReference>
<evidence type="ECO:0000256" key="3">
    <source>
        <dbReference type="SAM" id="SignalP"/>
    </source>
</evidence>
<evidence type="ECO:0000313" key="5">
    <source>
        <dbReference type="EMBL" id="MDY5140109.1"/>
    </source>
</evidence>
<reference evidence="5" key="1">
    <citation type="submission" date="2023-10" db="EMBL/GenBank/DDBJ databases">
        <title>Whole Genome based description of the genera Actinobaculum and Actinotignum reveals a complex phylogenetic relationship within the species included in the genus Actinotignum.</title>
        <authorList>
            <person name="Jensen C.S."/>
            <person name="Dargis R."/>
            <person name="Kemp M."/>
            <person name="Christensen J.J."/>
        </authorList>
    </citation>
    <scope>NUCLEOTIDE SEQUENCE</scope>
    <source>
        <strain evidence="5">SLA_B245</strain>
    </source>
</reference>
<feature type="region of interest" description="Disordered" evidence="1">
    <location>
        <begin position="126"/>
        <end position="149"/>
    </location>
</feature>
<evidence type="ECO:0000256" key="1">
    <source>
        <dbReference type="SAM" id="MobiDB-lite"/>
    </source>
</evidence>
<proteinExistence type="predicted"/>
<feature type="signal peptide" evidence="3">
    <location>
        <begin position="1"/>
        <end position="23"/>
    </location>
</feature>
<dbReference type="PROSITE" id="PS51782">
    <property type="entry name" value="LYSM"/>
    <property type="match status" value="1"/>
</dbReference>
<keyword evidence="2" id="KW-0812">Transmembrane</keyword>
<keyword evidence="2" id="KW-1133">Transmembrane helix</keyword>
<dbReference type="Proteomes" id="UP001288320">
    <property type="component" value="Unassembled WGS sequence"/>
</dbReference>
<feature type="transmembrane region" description="Helical" evidence="2">
    <location>
        <begin position="41"/>
        <end position="67"/>
    </location>
</feature>
<evidence type="ECO:0000259" key="4">
    <source>
        <dbReference type="PROSITE" id="PS51782"/>
    </source>
</evidence>
<feature type="compositionally biased region" description="Low complexity" evidence="1">
    <location>
        <begin position="169"/>
        <end position="190"/>
    </location>
</feature>
<sequence length="298" mass="30541">MSATIKALLSALAGLASAFFAVATARLHAPPGSVAQLTGTLTVGVCIVACLACARLTLCYCAVARFARGKDDAVTRLARRIGGRHFRTALTSTLATTLVAMPGAWAAEPNSGSGVDIGWGGDYSALLTSPSQPSPDPTGSFRANPDDLLGDVSYRDDAGGYYLPPPALPAASPSAEPAEPAQPSLAAQPSDPGSAPAESLRPTARSTPALSPTEISQLTAPLLNSDPQPAELPWAAPPPIYIVQLGDTLWDIADTHLGAGASDADILGYTHAIAAANTIEDSDLIYPGEHFILPPARE</sequence>
<dbReference type="SMART" id="SM00257">
    <property type="entry name" value="LysM"/>
    <property type="match status" value="1"/>
</dbReference>
<keyword evidence="2" id="KW-0472">Membrane</keyword>
<feature type="region of interest" description="Disordered" evidence="1">
    <location>
        <begin position="163"/>
        <end position="211"/>
    </location>
</feature>
<protein>
    <submittedName>
        <fullName evidence="5">LysM peptidoglycan-binding domain-containing protein</fullName>
    </submittedName>
</protein>
<dbReference type="InterPro" id="IPR036779">
    <property type="entry name" value="LysM_dom_sf"/>
</dbReference>
<feature type="domain" description="LysM" evidence="4">
    <location>
        <begin position="239"/>
        <end position="293"/>
    </location>
</feature>
<comment type="caution">
    <text evidence="5">The sequence shown here is derived from an EMBL/GenBank/DDBJ whole genome shotgun (WGS) entry which is preliminary data.</text>
</comment>
<dbReference type="InterPro" id="IPR018392">
    <property type="entry name" value="LysM"/>
</dbReference>
<accession>A0AAW9HKF6</accession>
<name>A0AAW9HKF6_9ACTO</name>
<feature type="transmembrane region" description="Helical" evidence="2">
    <location>
        <begin position="88"/>
        <end position="107"/>
    </location>
</feature>
<dbReference type="AlphaFoldDB" id="A0AAW9HKF6"/>
<gene>
    <name evidence="5" type="ORF">R6G74_02090</name>
</gene>
<organism evidence="5 6">
    <name type="scientific">Actinotignum timonense</name>
    <dbReference type="NCBI Taxonomy" id="1870995"/>
    <lineage>
        <taxon>Bacteria</taxon>
        <taxon>Bacillati</taxon>
        <taxon>Actinomycetota</taxon>
        <taxon>Actinomycetes</taxon>
        <taxon>Actinomycetales</taxon>
        <taxon>Actinomycetaceae</taxon>
        <taxon>Actinotignum</taxon>
    </lineage>
</organism>
<dbReference type="Gene3D" id="3.10.350.10">
    <property type="entry name" value="LysM domain"/>
    <property type="match status" value="1"/>
</dbReference>
<keyword evidence="3" id="KW-0732">Signal</keyword>
<evidence type="ECO:0000256" key="2">
    <source>
        <dbReference type="SAM" id="Phobius"/>
    </source>
</evidence>